<protein>
    <submittedName>
        <fullName evidence="2">Uncharacterized protein</fullName>
    </submittedName>
</protein>
<dbReference type="Proteomes" id="UP000716322">
    <property type="component" value="Unassembled WGS sequence"/>
</dbReference>
<accession>A0ABX0PDJ2</accession>
<feature type="region of interest" description="Disordered" evidence="1">
    <location>
        <begin position="101"/>
        <end position="198"/>
    </location>
</feature>
<comment type="caution">
    <text evidence="2">The sequence shown here is derived from an EMBL/GenBank/DDBJ whole genome shotgun (WGS) entry which is preliminary data.</text>
</comment>
<dbReference type="EMBL" id="JAAQOM010000010">
    <property type="protein sequence ID" value="NIA55430.1"/>
    <property type="molecule type" value="Genomic_DNA"/>
</dbReference>
<evidence type="ECO:0000313" key="3">
    <source>
        <dbReference type="Proteomes" id="UP000716322"/>
    </source>
</evidence>
<sequence>MRHTLKAVFDHRSDAQHVLDELLASGYPSTDLALSDTDDDHAAGLATSIRHTAARLLGALHHKDAGTQRHVVTLTTESDPAAERAAGIIAHFHPAALEDIRDEPVPRAAPDSAPIRRRYPPGTAPGALQHHPREDSHYFGTQNASAPPAGNTFRESLGSIAQWSDPDEEDPLAYIPAPPPDPPRADTMLASEGGAGEAWEDVEPVLKSDWERRHGDSPAAAWEKVKMAVRHGWERTRH</sequence>
<reference evidence="2 3" key="1">
    <citation type="submission" date="2020-03" db="EMBL/GenBank/DDBJ databases">
        <title>Genome sequence of strain Massilia sp. TW-1.</title>
        <authorList>
            <person name="Chaudhary D.K."/>
        </authorList>
    </citation>
    <scope>NUCLEOTIDE SEQUENCE [LARGE SCALE GENOMIC DNA]</scope>
    <source>
        <strain evidence="2 3">TW-1</strain>
    </source>
</reference>
<gene>
    <name evidence="2" type="ORF">HAV22_17475</name>
</gene>
<organism evidence="2 3">
    <name type="scientific">Telluria antibiotica</name>
    <dbReference type="NCBI Taxonomy" id="2717319"/>
    <lineage>
        <taxon>Bacteria</taxon>
        <taxon>Pseudomonadati</taxon>
        <taxon>Pseudomonadota</taxon>
        <taxon>Betaproteobacteria</taxon>
        <taxon>Burkholderiales</taxon>
        <taxon>Oxalobacteraceae</taxon>
        <taxon>Telluria group</taxon>
        <taxon>Telluria</taxon>
    </lineage>
</organism>
<evidence type="ECO:0000256" key="1">
    <source>
        <dbReference type="SAM" id="MobiDB-lite"/>
    </source>
</evidence>
<keyword evidence="3" id="KW-1185">Reference proteome</keyword>
<proteinExistence type="predicted"/>
<evidence type="ECO:0000313" key="2">
    <source>
        <dbReference type="EMBL" id="NIA55430.1"/>
    </source>
</evidence>
<dbReference type="RefSeq" id="WP_166860724.1">
    <property type="nucleotide sequence ID" value="NZ_JAAQOM010000010.1"/>
</dbReference>
<name>A0ABX0PDJ2_9BURK</name>